<protein>
    <submittedName>
        <fullName evidence="2">Uncharacterized protein</fullName>
    </submittedName>
</protein>
<sequence length="160" mass="17643">MAKGSNKSAQLSPPSRRSTWLALLALKKETKKGSFLDYLLRSSRMPSVIQNQSTAAITADAKLAAQGAQDGMPHINPPYIRRKSARISTGSIRAKMLHVTPPDATQQASDSASEQVNHGKEVTRSEGTRSRDDMQYTMDQQVNKEKRGPENMEKNGGYRI</sequence>
<organism evidence="2 3">
    <name type="scientific">Armillaria tabescens</name>
    <name type="common">Ringless honey mushroom</name>
    <name type="synonym">Agaricus tabescens</name>
    <dbReference type="NCBI Taxonomy" id="1929756"/>
    <lineage>
        <taxon>Eukaryota</taxon>
        <taxon>Fungi</taxon>
        <taxon>Dikarya</taxon>
        <taxon>Basidiomycota</taxon>
        <taxon>Agaricomycotina</taxon>
        <taxon>Agaricomycetes</taxon>
        <taxon>Agaricomycetidae</taxon>
        <taxon>Agaricales</taxon>
        <taxon>Marasmiineae</taxon>
        <taxon>Physalacriaceae</taxon>
        <taxon>Desarmillaria</taxon>
    </lineage>
</organism>
<feature type="compositionally biased region" description="Basic and acidic residues" evidence="1">
    <location>
        <begin position="117"/>
        <end position="134"/>
    </location>
</feature>
<dbReference type="EMBL" id="JAUEPS010000046">
    <property type="protein sequence ID" value="KAK0446596.1"/>
    <property type="molecule type" value="Genomic_DNA"/>
</dbReference>
<accession>A0AA39MTI9</accession>
<dbReference type="GeneID" id="85353582"/>
<comment type="caution">
    <text evidence="2">The sequence shown here is derived from an EMBL/GenBank/DDBJ whole genome shotgun (WGS) entry which is preliminary data.</text>
</comment>
<feature type="compositionally biased region" description="Basic and acidic residues" evidence="1">
    <location>
        <begin position="142"/>
        <end position="153"/>
    </location>
</feature>
<dbReference type="RefSeq" id="XP_060325945.1">
    <property type="nucleotide sequence ID" value="XM_060470034.1"/>
</dbReference>
<reference evidence="2" key="1">
    <citation type="submission" date="2023-06" db="EMBL/GenBank/DDBJ databases">
        <authorList>
            <consortium name="Lawrence Berkeley National Laboratory"/>
            <person name="Ahrendt S."/>
            <person name="Sahu N."/>
            <person name="Indic B."/>
            <person name="Wong-Bajracharya J."/>
            <person name="Merenyi Z."/>
            <person name="Ke H.-M."/>
            <person name="Monk M."/>
            <person name="Kocsube S."/>
            <person name="Drula E."/>
            <person name="Lipzen A."/>
            <person name="Balint B."/>
            <person name="Henrissat B."/>
            <person name="Andreopoulos B."/>
            <person name="Martin F.M."/>
            <person name="Harder C.B."/>
            <person name="Rigling D."/>
            <person name="Ford K.L."/>
            <person name="Foster G.D."/>
            <person name="Pangilinan J."/>
            <person name="Papanicolaou A."/>
            <person name="Barry K."/>
            <person name="LaButti K."/>
            <person name="Viragh M."/>
            <person name="Koriabine M."/>
            <person name="Yan M."/>
            <person name="Riley R."/>
            <person name="Champramary S."/>
            <person name="Plett K.L."/>
            <person name="Tsai I.J."/>
            <person name="Slot J."/>
            <person name="Sipos G."/>
            <person name="Plett J."/>
            <person name="Nagy L.G."/>
            <person name="Grigoriev I.V."/>
        </authorList>
    </citation>
    <scope>NUCLEOTIDE SEQUENCE</scope>
    <source>
        <strain evidence="2">CCBAS 213</strain>
    </source>
</reference>
<dbReference type="Proteomes" id="UP001175211">
    <property type="component" value="Unassembled WGS sequence"/>
</dbReference>
<name>A0AA39MTI9_ARMTA</name>
<evidence type="ECO:0000313" key="3">
    <source>
        <dbReference type="Proteomes" id="UP001175211"/>
    </source>
</evidence>
<dbReference type="AlphaFoldDB" id="A0AA39MTI9"/>
<evidence type="ECO:0000313" key="2">
    <source>
        <dbReference type="EMBL" id="KAK0446596.1"/>
    </source>
</evidence>
<proteinExistence type="predicted"/>
<evidence type="ECO:0000256" key="1">
    <source>
        <dbReference type="SAM" id="MobiDB-lite"/>
    </source>
</evidence>
<feature type="compositionally biased region" description="Polar residues" evidence="1">
    <location>
        <begin position="103"/>
        <end position="116"/>
    </location>
</feature>
<keyword evidence="3" id="KW-1185">Reference proteome</keyword>
<gene>
    <name evidence="2" type="ORF">EV420DRAFT_1484025</name>
</gene>
<feature type="region of interest" description="Disordered" evidence="1">
    <location>
        <begin position="99"/>
        <end position="160"/>
    </location>
</feature>